<keyword evidence="2" id="KW-0813">Transport</keyword>
<evidence type="ECO:0000256" key="2">
    <source>
        <dbReference type="ARBA" id="ARBA00022448"/>
    </source>
</evidence>
<protein>
    <submittedName>
        <fullName evidence="5">Diguanylate cyclase/phosphodiesterase (GGDEF &amp; EAL domains) with PAS/PAC sensor(S)</fullName>
    </submittedName>
</protein>
<evidence type="ECO:0000313" key="5">
    <source>
        <dbReference type="EMBL" id="VAW09248.1"/>
    </source>
</evidence>
<dbReference type="PROSITE" id="PS51257">
    <property type="entry name" value="PROKAR_LIPOPROTEIN"/>
    <property type="match status" value="1"/>
</dbReference>
<evidence type="ECO:0000256" key="1">
    <source>
        <dbReference type="ARBA" id="ARBA00008520"/>
    </source>
</evidence>
<dbReference type="GO" id="GO:0015768">
    <property type="term" value="P:maltose transport"/>
    <property type="evidence" value="ECO:0007669"/>
    <property type="project" value="TreeGrafter"/>
</dbReference>
<dbReference type="InterPro" id="IPR006059">
    <property type="entry name" value="SBP"/>
</dbReference>
<evidence type="ECO:0000256" key="3">
    <source>
        <dbReference type="ARBA" id="ARBA00022729"/>
    </source>
</evidence>
<feature type="region of interest" description="Disordered" evidence="4">
    <location>
        <begin position="24"/>
        <end position="52"/>
    </location>
</feature>
<dbReference type="Gene3D" id="3.40.190.10">
    <property type="entry name" value="Periplasmic binding protein-like II"/>
    <property type="match status" value="1"/>
</dbReference>
<dbReference type="GO" id="GO:0055052">
    <property type="term" value="C:ATP-binding cassette (ABC) transporter complex, substrate-binding subunit-containing"/>
    <property type="evidence" value="ECO:0007669"/>
    <property type="project" value="TreeGrafter"/>
</dbReference>
<accession>A0A3B0SUQ8</accession>
<comment type="similarity">
    <text evidence="1">Belongs to the bacterial solute-binding protein 1 family.</text>
</comment>
<dbReference type="GO" id="GO:1901982">
    <property type="term" value="F:maltose binding"/>
    <property type="evidence" value="ECO:0007669"/>
    <property type="project" value="TreeGrafter"/>
</dbReference>
<evidence type="ECO:0000256" key="4">
    <source>
        <dbReference type="SAM" id="MobiDB-lite"/>
    </source>
</evidence>
<dbReference type="EMBL" id="UOEK01000538">
    <property type="protein sequence ID" value="VAW09248.1"/>
    <property type="molecule type" value="Genomic_DNA"/>
</dbReference>
<proteinExistence type="inferred from homology"/>
<dbReference type="PANTHER" id="PTHR30061">
    <property type="entry name" value="MALTOSE-BINDING PERIPLASMIC PROTEIN"/>
    <property type="match status" value="1"/>
</dbReference>
<gene>
    <name evidence="5" type="ORF">MNBD_ACTINO02-2319</name>
</gene>
<dbReference type="PANTHER" id="PTHR30061:SF50">
    <property type="entry name" value="MALTOSE_MALTODEXTRIN-BINDING PERIPLASMIC PROTEIN"/>
    <property type="match status" value="1"/>
</dbReference>
<name>A0A3B0SUQ8_9ZZZZ</name>
<keyword evidence="3" id="KW-0732">Signal</keyword>
<dbReference type="SUPFAM" id="SSF53850">
    <property type="entry name" value="Periplasmic binding protein-like II"/>
    <property type="match status" value="1"/>
</dbReference>
<reference evidence="5" key="1">
    <citation type="submission" date="2018-06" db="EMBL/GenBank/DDBJ databases">
        <authorList>
            <person name="Zhirakovskaya E."/>
        </authorList>
    </citation>
    <scope>NUCLEOTIDE SEQUENCE</scope>
</reference>
<organism evidence="5">
    <name type="scientific">hydrothermal vent metagenome</name>
    <dbReference type="NCBI Taxonomy" id="652676"/>
    <lineage>
        <taxon>unclassified sequences</taxon>
        <taxon>metagenomes</taxon>
        <taxon>ecological metagenomes</taxon>
    </lineage>
</organism>
<dbReference type="Pfam" id="PF01547">
    <property type="entry name" value="SBP_bac_1"/>
    <property type="match status" value="1"/>
</dbReference>
<dbReference type="GO" id="GO:0042956">
    <property type="term" value="P:maltodextrin transmembrane transport"/>
    <property type="evidence" value="ECO:0007669"/>
    <property type="project" value="TreeGrafter"/>
</dbReference>
<dbReference type="CDD" id="cd13585">
    <property type="entry name" value="PBP2_TMBP_like"/>
    <property type="match status" value="1"/>
</dbReference>
<dbReference type="AlphaFoldDB" id="A0A3B0SUQ8"/>
<sequence>MKRHIRWPLLLVALALVAAACSSSTDDTTTTPAPVAGGDTTTTPAPVAGGETTTTPAPVAGCFFEVEEDAVIVFSGWGNDTEQQIYRDSIARFAEVCPAVTVDYQPIPADFQVKLKASMAGGTAPDTFYVDADLMTAFGPTGQLLALDEAMTKFGTARDEFIPALLTIFTLDGATYALPKDWGTLGLVYLPAAFAAAGIDEPTADWTWDDLRTAAETIAATGDYSGFCQGADWARFAPWAFGNGGSFTTDDFKTATLDTPEVKEAATYIAAMKTSGALVEAADIGAGWCGEAIGKELIGLTYEGGWMVNYLQNDFPDVDWKAVPLPTGSVGKADIIFTNGIGVNANSKYPLAASAFAVYVTSAANQGEIVKTGFAYSTHPEQIDLVVNPNDAAIAIGGTFPLSQVAYWGPNTGRLQDVINQALARIYLGDQTVEESFAQAQEEAQIALDEAGG</sequence>